<dbReference type="InterPro" id="IPR000719">
    <property type="entry name" value="Prot_kinase_dom"/>
</dbReference>
<dbReference type="PhylomeDB" id="B4M6X6"/>
<dbReference type="HOGENOM" id="CLU_019279_2_7_1"/>
<keyword evidence="4" id="KW-1185">Reference proteome</keyword>
<dbReference type="EC" id="2.7.11.1" evidence="1"/>
<dbReference type="eggNOG" id="KOG1163">
    <property type="taxonomic scope" value="Eukaryota"/>
</dbReference>
<name>B4M6X6_DROVI</name>
<dbReference type="GO" id="GO:0004674">
    <property type="term" value="F:protein serine/threonine kinase activity"/>
    <property type="evidence" value="ECO:0007669"/>
    <property type="project" value="UniProtKB-EC"/>
</dbReference>
<evidence type="ECO:0000313" key="4">
    <source>
        <dbReference type="Proteomes" id="UP000008792"/>
    </source>
</evidence>
<dbReference type="KEGG" id="dvi:6633466"/>
<evidence type="ECO:0000313" key="3">
    <source>
        <dbReference type="EMBL" id="EDW62543.1"/>
    </source>
</evidence>
<protein>
    <recommendedName>
        <fullName evidence="1">non-specific serine/threonine protein kinase</fullName>
        <ecNumber evidence="1">2.7.11.1</ecNumber>
    </recommendedName>
</protein>
<gene>
    <name evidence="3" type="primary">Dvir\GJ16877</name>
    <name evidence="3" type="ORF">Dvir_GJ16877</name>
</gene>
<dbReference type="Pfam" id="PF00069">
    <property type="entry name" value="Pkinase"/>
    <property type="match status" value="1"/>
</dbReference>
<dbReference type="InterPro" id="IPR008271">
    <property type="entry name" value="Ser/Thr_kinase_AS"/>
</dbReference>
<dbReference type="CDD" id="cd14016">
    <property type="entry name" value="STKc_CK1"/>
    <property type="match status" value="1"/>
</dbReference>
<dbReference type="SMART" id="SM00220">
    <property type="entry name" value="S_TKc"/>
    <property type="match status" value="1"/>
</dbReference>
<dbReference type="PANTHER" id="PTHR11909">
    <property type="entry name" value="CASEIN KINASE-RELATED"/>
    <property type="match status" value="1"/>
</dbReference>
<organism evidence="3 4">
    <name type="scientific">Drosophila virilis</name>
    <name type="common">Fruit fly</name>
    <dbReference type="NCBI Taxonomy" id="7244"/>
    <lineage>
        <taxon>Eukaryota</taxon>
        <taxon>Metazoa</taxon>
        <taxon>Ecdysozoa</taxon>
        <taxon>Arthropoda</taxon>
        <taxon>Hexapoda</taxon>
        <taxon>Insecta</taxon>
        <taxon>Pterygota</taxon>
        <taxon>Neoptera</taxon>
        <taxon>Endopterygota</taxon>
        <taxon>Diptera</taxon>
        <taxon>Brachycera</taxon>
        <taxon>Muscomorpha</taxon>
        <taxon>Ephydroidea</taxon>
        <taxon>Drosophilidae</taxon>
        <taxon>Drosophila</taxon>
    </lineage>
</organism>
<dbReference type="SUPFAM" id="SSF56112">
    <property type="entry name" value="Protein kinase-like (PK-like)"/>
    <property type="match status" value="1"/>
</dbReference>
<dbReference type="FunFam" id="1.10.510.10:FF:000596">
    <property type="entry name" value="CK1 family protein kinase"/>
    <property type="match status" value="1"/>
</dbReference>
<sequence>MEKLCDNEVRESFVGDYKLEGQFDSGSFGDIYLATSLYTGERVAIKMEKAGIQHPQLAYEYRVYKAIRPALGLPHIHYFCEEDDYCALVMELLGPSLNYLFEFCSRAFTMKTVLMVADEMLLRLEQVHGRGFVHRDIKPDNFLIGRDLTCKRLHLIDFGLSKKYWDPITHVHIPYRENSSLTGTARFASVSSHEGLEQSRRDDLISVGYVLIYFLRGSLPWQGIKATTKHQKYERIYEMKRSISNEVLCQGYPSEFTMYLNYCHKLGFDAKPDYNKLRKMFRQLSSKLYIKKDQIYDWERLTLNYHRNQANPGTGKRVPAVKCQPDDGLSGYPIVRNEKCNYWP</sequence>
<feature type="domain" description="Protein kinase" evidence="2">
    <location>
        <begin position="17"/>
        <end position="290"/>
    </location>
</feature>
<dbReference type="PROSITE" id="PS00108">
    <property type="entry name" value="PROTEIN_KINASE_ST"/>
    <property type="match status" value="1"/>
</dbReference>
<accession>B4M6X6</accession>
<dbReference type="Proteomes" id="UP000008792">
    <property type="component" value="Unassembled WGS sequence"/>
</dbReference>
<dbReference type="InParanoid" id="B4M6X6"/>
<dbReference type="FunCoup" id="B4M6X6">
    <property type="interactions" value="105"/>
</dbReference>
<dbReference type="InterPro" id="IPR011009">
    <property type="entry name" value="Kinase-like_dom_sf"/>
</dbReference>
<dbReference type="OrthoDB" id="5800476at2759"/>
<evidence type="ECO:0000259" key="2">
    <source>
        <dbReference type="PROSITE" id="PS50011"/>
    </source>
</evidence>
<evidence type="ECO:0000256" key="1">
    <source>
        <dbReference type="ARBA" id="ARBA00012513"/>
    </source>
</evidence>
<dbReference type="STRING" id="7244.B4M6X6"/>
<dbReference type="SMR" id="B4M6X6"/>
<dbReference type="Gene3D" id="1.10.510.10">
    <property type="entry name" value="Transferase(Phosphotransferase) domain 1"/>
    <property type="match status" value="1"/>
</dbReference>
<dbReference type="AlphaFoldDB" id="B4M6X6"/>
<dbReference type="GO" id="GO:0005524">
    <property type="term" value="F:ATP binding"/>
    <property type="evidence" value="ECO:0007669"/>
    <property type="project" value="InterPro"/>
</dbReference>
<dbReference type="InterPro" id="IPR050235">
    <property type="entry name" value="CK1_Ser-Thr_kinase"/>
</dbReference>
<dbReference type="EMBL" id="CH940653">
    <property type="protein sequence ID" value="EDW62543.1"/>
    <property type="molecule type" value="Genomic_DNA"/>
</dbReference>
<dbReference type="OMA" id="LCEGFPC"/>
<proteinExistence type="predicted"/>
<dbReference type="PROSITE" id="PS50011">
    <property type="entry name" value="PROTEIN_KINASE_DOM"/>
    <property type="match status" value="1"/>
</dbReference>
<reference evidence="3 4" key="1">
    <citation type="journal article" date="2007" name="Nature">
        <title>Evolution of genes and genomes on the Drosophila phylogeny.</title>
        <authorList>
            <consortium name="Drosophila 12 Genomes Consortium"/>
            <person name="Clark A.G."/>
            <person name="Eisen M.B."/>
            <person name="Smith D.R."/>
            <person name="Bergman C.M."/>
            <person name="Oliver B."/>
            <person name="Markow T.A."/>
            <person name="Kaufman T.C."/>
            <person name="Kellis M."/>
            <person name="Gelbart W."/>
            <person name="Iyer V.N."/>
            <person name="Pollard D.A."/>
            <person name="Sackton T.B."/>
            <person name="Larracuente A.M."/>
            <person name="Singh N.D."/>
            <person name="Abad J.P."/>
            <person name="Abt D.N."/>
            <person name="Adryan B."/>
            <person name="Aguade M."/>
            <person name="Akashi H."/>
            <person name="Anderson W.W."/>
            <person name="Aquadro C.F."/>
            <person name="Ardell D.H."/>
            <person name="Arguello R."/>
            <person name="Artieri C.G."/>
            <person name="Barbash D.A."/>
            <person name="Barker D."/>
            <person name="Barsanti P."/>
            <person name="Batterham P."/>
            <person name="Batzoglou S."/>
            <person name="Begun D."/>
            <person name="Bhutkar A."/>
            <person name="Blanco E."/>
            <person name="Bosak S.A."/>
            <person name="Bradley R.K."/>
            <person name="Brand A.D."/>
            <person name="Brent M.R."/>
            <person name="Brooks A.N."/>
            <person name="Brown R.H."/>
            <person name="Butlin R.K."/>
            <person name="Caggese C."/>
            <person name="Calvi B.R."/>
            <person name="Bernardo de Carvalho A."/>
            <person name="Caspi A."/>
            <person name="Castrezana S."/>
            <person name="Celniker S.E."/>
            <person name="Chang J.L."/>
            <person name="Chapple C."/>
            <person name="Chatterji S."/>
            <person name="Chinwalla A."/>
            <person name="Civetta A."/>
            <person name="Clifton S.W."/>
            <person name="Comeron J.M."/>
            <person name="Costello J.C."/>
            <person name="Coyne J.A."/>
            <person name="Daub J."/>
            <person name="David R.G."/>
            <person name="Delcher A.L."/>
            <person name="Delehaunty K."/>
            <person name="Do C.B."/>
            <person name="Ebling H."/>
            <person name="Edwards K."/>
            <person name="Eickbush T."/>
            <person name="Evans J.D."/>
            <person name="Filipski A."/>
            <person name="Findeiss S."/>
            <person name="Freyhult E."/>
            <person name="Fulton L."/>
            <person name="Fulton R."/>
            <person name="Garcia A.C."/>
            <person name="Gardiner A."/>
            <person name="Garfield D.A."/>
            <person name="Garvin B.E."/>
            <person name="Gibson G."/>
            <person name="Gilbert D."/>
            <person name="Gnerre S."/>
            <person name="Godfrey J."/>
            <person name="Good R."/>
            <person name="Gotea V."/>
            <person name="Gravely B."/>
            <person name="Greenberg A.J."/>
            <person name="Griffiths-Jones S."/>
            <person name="Gross S."/>
            <person name="Guigo R."/>
            <person name="Gustafson E.A."/>
            <person name="Haerty W."/>
            <person name="Hahn M.W."/>
            <person name="Halligan D.L."/>
            <person name="Halpern A.L."/>
            <person name="Halter G.M."/>
            <person name="Han M.V."/>
            <person name="Heger A."/>
            <person name="Hillier L."/>
            <person name="Hinrichs A.S."/>
            <person name="Holmes I."/>
            <person name="Hoskins R.A."/>
            <person name="Hubisz M.J."/>
            <person name="Hultmark D."/>
            <person name="Huntley M.A."/>
            <person name="Jaffe D.B."/>
            <person name="Jagadeeshan S."/>
            <person name="Jeck W.R."/>
            <person name="Johnson J."/>
            <person name="Jones C.D."/>
            <person name="Jordan W.C."/>
            <person name="Karpen G.H."/>
            <person name="Kataoka E."/>
            <person name="Keightley P.D."/>
            <person name="Kheradpour P."/>
            <person name="Kirkness E.F."/>
            <person name="Koerich L.B."/>
            <person name="Kristiansen K."/>
            <person name="Kudrna D."/>
            <person name="Kulathinal R.J."/>
            <person name="Kumar S."/>
            <person name="Kwok R."/>
            <person name="Lander E."/>
            <person name="Langley C.H."/>
            <person name="Lapoint R."/>
            <person name="Lazzaro B.P."/>
            <person name="Lee S.J."/>
            <person name="Levesque L."/>
            <person name="Li R."/>
            <person name="Lin C.F."/>
            <person name="Lin M.F."/>
            <person name="Lindblad-Toh K."/>
            <person name="Llopart A."/>
            <person name="Long M."/>
            <person name="Low L."/>
            <person name="Lozovsky E."/>
            <person name="Lu J."/>
            <person name="Luo M."/>
            <person name="Machado C.A."/>
            <person name="Makalowski W."/>
            <person name="Marzo M."/>
            <person name="Matsuda M."/>
            <person name="Matzkin L."/>
            <person name="McAllister B."/>
            <person name="McBride C.S."/>
            <person name="McKernan B."/>
            <person name="McKernan K."/>
            <person name="Mendez-Lago M."/>
            <person name="Minx P."/>
            <person name="Mollenhauer M.U."/>
            <person name="Montooth K."/>
            <person name="Mount S.M."/>
            <person name="Mu X."/>
            <person name="Myers E."/>
            <person name="Negre B."/>
            <person name="Newfeld S."/>
            <person name="Nielsen R."/>
            <person name="Noor M.A."/>
            <person name="O'Grady P."/>
            <person name="Pachter L."/>
            <person name="Papaceit M."/>
            <person name="Parisi M.J."/>
            <person name="Parisi M."/>
            <person name="Parts L."/>
            <person name="Pedersen J.S."/>
            <person name="Pesole G."/>
            <person name="Phillippy A.M."/>
            <person name="Ponting C.P."/>
            <person name="Pop M."/>
            <person name="Porcelli D."/>
            <person name="Powell J.R."/>
            <person name="Prohaska S."/>
            <person name="Pruitt K."/>
            <person name="Puig M."/>
            <person name="Quesneville H."/>
            <person name="Ram K.R."/>
            <person name="Rand D."/>
            <person name="Rasmussen M.D."/>
            <person name="Reed L.K."/>
            <person name="Reenan R."/>
            <person name="Reily A."/>
            <person name="Remington K.A."/>
            <person name="Rieger T.T."/>
            <person name="Ritchie M.G."/>
            <person name="Robin C."/>
            <person name="Rogers Y.H."/>
            <person name="Rohde C."/>
            <person name="Rozas J."/>
            <person name="Rubenfield M.J."/>
            <person name="Ruiz A."/>
            <person name="Russo S."/>
            <person name="Salzberg S.L."/>
            <person name="Sanchez-Gracia A."/>
            <person name="Saranga D.J."/>
            <person name="Sato H."/>
            <person name="Schaeffer S.W."/>
            <person name="Schatz M.C."/>
            <person name="Schlenke T."/>
            <person name="Schwartz R."/>
            <person name="Segarra C."/>
            <person name="Singh R.S."/>
            <person name="Sirot L."/>
            <person name="Sirota M."/>
            <person name="Sisneros N.B."/>
            <person name="Smith C.D."/>
            <person name="Smith T.F."/>
            <person name="Spieth J."/>
            <person name="Stage D.E."/>
            <person name="Stark A."/>
            <person name="Stephan W."/>
            <person name="Strausberg R.L."/>
            <person name="Strempel S."/>
            <person name="Sturgill D."/>
            <person name="Sutton G."/>
            <person name="Sutton G.G."/>
            <person name="Tao W."/>
            <person name="Teichmann S."/>
            <person name="Tobari Y.N."/>
            <person name="Tomimura Y."/>
            <person name="Tsolas J.M."/>
            <person name="Valente V.L."/>
            <person name="Venter E."/>
            <person name="Venter J.C."/>
            <person name="Vicario S."/>
            <person name="Vieira F.G."/>
            <person name="Vilella A.J."/>
            <person name="Villasante A."/>
            <person name="Walenz B."/>
            <person name="Wang J."/>
            <person name="Wasserman M."/>
            <person name="Watts T."/>
            <person name="Wilson D."/>
            <person name="Wilson R.K."/>
            <person name="Wing R.A."/>
            <person name="Wolfner M.F."/>
            <person name="Wong A."/>
            <person name="Wong G.K."/>
            <person name="Wu C.I."/>
            <person name="Wu G."/>
            <person name="Yamamoto D."/>
            <person name="Yang H.P."/>
            <person name="Yang S.P."/>
            <person name="Yorke J.A."/>
            <person name="Yoshida K."/>
            <person name="Zdobnov E."/>
            <person name="Zhang P."/>
            <person name="Zhang Y."/>
            <person name="Zimin A.V."/>
            <person name="Baldwin J."/>
            <person name="Abdouelleil A."/>
            <person name="Abdulkadir J."/>
            <person name="Abebe A."/>
            <person name="Abera B."/>
            <person name="Abreu J."/>
            <person name="Acer S.C."/>
            <person name="Aftuck L."/>
            <person name="Alexander A."/>
            <person name="An P."/>
            <person name="Anderson E."/>
            <person name="Anderson S."/>
            <person name="Arachi H."/>
            <person name="Azer M."/>
            <person name="Bachantsang P."/>
            <person name="Barry A."/>
            <person name="Bayul T."/>
            <person name="Berlin A."/>
            <person name="Bessette D."/>
            <person name="Bloom T."/>
            <person name="Blye J."/>
            <person name="Boguslavskiy L."/>
            <person name="Bonnet C."/>
            <person name="Boukhgalter B."/>
            <person name="Bourzgui I."/>
            <person name="Brown A."/>
            <person name="Cahill P."/>
            <person name="Channer S."/>
            <person name="Cheshatsang Y."/>
            <person name="Chuda L."/>
            <person name="Citroen M."/>
            <person name="Collymore A."/>
            <person name="Cooke P."/>
            <person name="Costello M."/>
            <person name="D'Aco K."/>
            <person name="Daza R."/>
            <person name="De Haan G."/>
            <person name="DeGray S."/>
            <person name="DeMaso C."/>
            <person name="Dhargay N."/>
            <person name="Dooley K."/>
            <person name="Dooley E."/>
            <person name="Doricent M."/>
            <person name="Dorje P."/>
            <person name="Dorjee K."/>
            <person name="Dupes A."/>
            <person name="Elong R."/>
            <person name="Falk J."/>
            <person name="Farina A."/>
            <person name="Faro S."/>
            <person name="Ferguson D."/>
            <person name="Fisher S."/>
            <person name="Foley C.D."/>
            <person name="Franke A."/>
            <person name="Friedrich D."/>
            <person name="Gadbois L."/>
            <person name="Gearin G."/>
            <person name="Gearin C.R."/>
            <person name="Giannoukos G."/>
            <person name="Goode T."/>
            <person name="Graham J."/>
            <person name="Grandbois E."/>
            <person name="Grewal S."/>
            <person name="Gyaltsen K."/>
            <person name="Hafez N."/>
            <person name="Hagos B."/>
            <person name="Hall J."/>
            <person name="Henson C."/>
            <person name="Hollinger A."/>
            <person name="Honan T."/>
            <person name="Huard M.D."/>
            <person name="Hughes L."/>
            <person name="Hurhula B."/>
            <person name="Husby M.E."/>
            <person name="Kamat A."/>
            <person name="Kanga B."/>
            <person name="Kashin S."/>
            <person name="Khazanovich D."/>
            <person name="Kisner P."/>
            <person name="Lance K."/>
            <person name="Lara M."/>
            <person name="Lee W."/>
            <person name="Lennon N."/>
            <person name="Letendre F."/>
            <person name="LeVine R."/>
            <person name="Lipovsky A."/>
            <person name="Liu X."/>
            <person name="Liu J."/>
            <person name="Liu S."/>
            <person name="Lokyitsang T."/>
            <person name="Lokyitsang Y."/>
            <person name="Lubonja R."/>
            <person name="Lui A."/>
            <person name="MacDonald P."/>
            <person name="Magnisalis V."/>
            <person name="Maru K."/>
            <person name="Matthews C."/>
            <person name="McCusker W."/>
            <person name="McDonough S."/>
            <person name="Mehta T."/>
            <person name="Meldrim J."/>
            <person name="Meneus L."/>
            <person name="Mihai O."/>
            <person name="Mihalev A."/>
            <person name="Mihova T."/>
            <person name="Mittelman R."/>
            <person name="Mlenga V."/>
            <person name="Montmayeur A."/>
            <person name="Mulrain L."/>
            <person name="Navidi A."/>
            <person name="Naylor J."/>
            <person name="Negash T."/>
            <person name="Nguyen T."/>
            <person name="Nguyen N."/>
            <person name="Nicol R."/>
            <person name="Norbu C."/>
            <person name="Norbu N."/>
            <person name="Novod N."/>
            <person name="O'Neill B."/>
            <person name="Osman S."/>
            <person name="Markiewicz E."/>
            <person name="Oyono O.L."/>
            <person name="Patti C."/>
            <person name="Phunkhang P."/>
            <person name="Pierre F."/>
            <person name="Priest M."/>
            <person name="Raghuraman S."/>
            <person name="Rege F."/>
            <person name="Reyes R."/>
            <person name="Rise C."/>
            <person name="Rogov P."/>
            <person name="Ross K."/>
            <person name="Ryan E."/>
            <person name="Settipalli S."/>
            <person name="Shea T."/>
            <person name="Sherpa N."/>
            <person name="Shi L."/>
            <person name="Shih D."/>
            <person name="Sparrow T."/>
            <person name="Spaulding J."/>
            <person name="Stalker J."/>
            <person name="Stange-Thomann N."/>
            <person name="Stavropoulos S."/>
            <person name="Stone C."/>
            <person name="Strader C."/>
            <person name="Tesfaye S."/>
            <person name="Thomson T."/>
            <person name="Thoulutsang Y."/>
            <person name="Thoulutsang D."/>
            <person name="Topham K."/>
            <person name="Topping I."/>
            <person name="Tsamla T."/>
            <person name="Vassiliev H."/>
            <person name="Vo A."/>
            <person name="Wangchuk T."/>
            <person name="Wangdi T."/>
            <person name="Weiand M."/>
            <person name="Wilkinson J."/>
            <person name="Wilson A."/>
            <person name="Yadav S."/>
            <person name="Young G."/>
            <person name="Yu Q."/>
            <person name="Zembek L."/>
            <person name="Zhong D."/>
            <person name="Zimmer A."/>
            <person name="Zwirko Z."/>
            <person name="Jaffe D.B."/>
            <person name="Alvarez P."/>
            <person name="Brockman W."/>
            <person name="Butler J."/>
            <person name="Chin C."/>
            <person name="Gnerre S."/>
            <person name="Grabherr M."/>
            <person name="Kleber M."/>
            <person name="Mauceli E."/>
            <person name="MacCallum I."/>
        </authorList>
    </citation>
    <scope>NUCLEOTIDE SEQUENCE [LARGE SCALE GENOMIC DNA]</scope>
    <source>
        <strain evidence="4">Tucson 15010-1051.87</strain>
    </source>
</reference>